<feature type="transmembrane region" description="Helical" evidence="3">
    <location>
        <begin position="517"/>
        <end position="544"/>
    </location>
</feature>
<dbReference type="VEuPathDB" id="FungiDB:CCM_01127"/>
<dbReference type="KEGG" id="cmt:CCM_01127"/>
<dbReference type="eggNOG" id="KOG0054">
    <property type="taxonomic scope" value="Eukaryota"/>
</dbReference>
<dbReference type="InterPro" id="IPR027417">
    <property type="entry name" value="P-loop_NTPase"/>
</dbReference>
<evidence type="ECO:0000256" key="2">
    <source>
        <dbReference type="ARBA" id="ARBA00022840"/>
    </source>
</evidence>
<evidence type="ECO:0000313" key="4">
    <source>
        <dbReference type="EMBL" id="EGX96470.1"/>
    </source>
</evidence>
<dbReference type="SUPFAM" id="SSF52540">
    <property type="entry name" value="P-loop containing nucleoside triphosphate hydrolases"/>
    <property type="match status" value="1"/>
</dbReference>
<dbReference type="EMBL" id="JH126399">
    <property type="protein sequence ID" value="EGX96470.1"/>
    <property type="molecule type" value="Genomic_DNA"/>
</dbReference>
<keyword evidence="3" id="KW-0812">Transmembrane</keyword>
<proteinExistence type="predicted"/>
<organism evidence="4 5">
    <name type="scientific">Cordyceps militaris (strain CM01)</name>
    <name type="common">Caterpillar fungus</name>
    <dbReference type="NCBI Taxonomy" id="983644"/>
    <lineage>
        <taxon>Eukaryota</taxon>
        <taxon>Fungi</taxon>
        <taxon>Dikarya</taxon>
        <taxon>Ascomycota</taxon>
        <taxon>Pezizomycotina</taxon>
        <taxon>Sordariomycetes</taxon>
        <taxon>Hypocreomycetidae</taxon>
        <taxon>Hypocreales</taxon>
        <taxon>Cordycipitaceae</taxon>
        <taxon>Cordyceps</taxon>
    </lineage>
</organism>
<protein>
    <submittedName>
        <fullName evidence="4">ATP-binding cassette transporter, putative</fullName>
    </submittedName>
</protein>
<dbReference type="Gene3D" id="3.40.50.300">
    <property type="entry name" value="P-loop containing nucleotide triphosphate hydrolases"/>
    <property type="match status" value="1"/>
</dbReference>
<feature type="transmembrane region" description="Helical" evidence="3">
    <location>
        <begin position="814"/>
        <end position="834"/>
    </location>
</feature>
<sequence>MTGMNRCEMWCLREKQKSGDAMGGGEGWVASGRRSSGLSSKMLAGLWLLLGLLGGRQAKNGRCFNCTSNRHSVGPALSVLVTAGLHEILALSPPSLFLQTTLNPHSTLPSFNSTTLVLHLLHHWHNPFPHLGHTTTFVVTLGTLQGCSGSVEIWIAAIGYNSAQFCTQIPPTHFISPKHGHTPGNGAVVLSSRISPESVCQHEMIDVPVDQRDMVDKLCKHLSLCPGVLEASHYALDETLTFLALNNICQRRHSKNGNNVDIYTCARVSGTVITVLVTPEDLQLGIHELQLNTQLNTIGCRLHADEPNHMSMCASCCVSVVPALLAMIQCMYLLHHVSILATVIISRALVYKSINAKRSATVLVALRSLDENTKDTSRIVLSWIEDACSVRPSLILSLYLVITLLLDLPQAPTLWLGGGDAAAIIYTAAVVSNTLFRPVENTGNRTRLLSVHQTLPPKATSGQVNRCFLWWLNDTFRRSSRYSLAIEDLYTLDDALLVSRRLPCLSHTILSLLTNEAIALTPTGCYCVVVAAGIVYLGLSVLHLHYNQKANRFKVMFCGASVRLIYNKALQNRDVDFAALTLMSTDVDRIAECLTKLNECYLERGIVSFQVDSLTDTNLYDEVLDVAVLKHDLAQLHKGDNTKMGSSGGGGILSGGQTQRVFLARALYSCPKTLLLDDFVSAIDGCSGPEAWLTTISATLATSVDWSKTGPTVDFPRAGAFQDVPEAAEDGDESKEEAKDAELPCREKWPNQTKRKICVGKLDLDVYRYYMQSNGWFKSWTFVGFTVVHVISEWCQSSGRMGASMDMARGQRSLLVIYLLPGILNVVGIAESTVDSLLGAAAAAEAPLTATGSPYMAATVPLLIAAMYVLENFHFQTSQQLRVLKLKAQALALLARWQRPKYLFMCVQTWLSTVLMLDLLVAAEATTVVLLALLLRSCTNPALLGVSLNNILFWRPVIVAAGRCWRSRWVPLRELRSFEQDVKPENRPKEVPGSVGMSNISLDIAAGLKIGSDKSSGLVATLTQLLEMEEEFIKIVGYNLGNPPTRRDSHTVDAGGQHGEAAVEAVLRRVGLWNGLESGGLDMELTTASLCGAAGRAVDGATDGWCYGWCCVTCLQVHRGAGRLMTSTPSAPGSTYPSVRLRRGQGGRRPVGGGGCARGAGAEAGWAFCVIVIST</sequence>
<reference evidence="4 5" key="1">
    <citation type="journal article" date="2011" name="Genome Biol.">
        <title>Genome sequence of the insect pathogenic fungus Cordyceps militaris, a valued traditional Chinese medicine.</title>
        <authorList>
            <person name="Zheng P."/>
            <person name="Xia Y."/>
            <person name="Xiao G."/>
            <person name="Xiong C."/>
            <person name="Hu X."/>
            <person name="Zhang S."/>
            <person name="Zheng H."/>
            <person name="Huang Y."/>
            <person name="Zhou Y."/>
            <person name="Wang S."/>
            <person name="Zhao G.P."/>
            <person name="Liu X."/>
            <person name="St Leger R.J."/>
            <person name="Wang C."/>
        </authorList>
    </citation>
    <scope>NUCLEOTIDE SEQUENCE [LARGE SCALE GENOMIC DNA]</scope>
    <source>
        <strain evidence="4 5">CM01</strain>
    </source>
</reference>
<feature type="transmembrane region" description="Helical" evidence="3">
    <location>
        <begin position="854"/>
        <end position="875"/>
    </location>
</feature>
<keyword evidence="2 4" id="KW-0067">ATP-binding</keyword>
<feature type="transmembrane region" description="Helical" evidence="3">
    <location>
        <begin position="902"/>
        <end position="935"/>
    </location>
</feature>
<dbReference type="GO" id="GO:0016020">
    <property type="term" value="C:membrane"/>
    <property type="evidence" value="ECO:0007669"/>
    <property type="project" value="TreeGrafter"/>
</dbReference>
<dbReference type="PANTHER" id="PTHR24223">
    <property type="entry name" value="ATP-BINDING CASSETTE SUB-FAMILY C"/>
    <property type="match status" value="1"/>
</dbReference>
<dbReference type="GO" id="GO:0005524">
    <property type="term" value="F:ATP binding"/>
    <property type="evidence" value="ECO:0007669"/>
    <property type="project" value="UniProtKB-KW"/>
</dbReference>
<keyword evidence="3" id="KW-0472">Membrane</keyword>
<keyword evidence="1" id="KW-0547">Nucleotide-binding</keyword>
<accession>G3J389</accession>
<dbReference type="HOGENOM" id="CLU_273630_0_0_1"/>
<dbReference type="GeneID" id="18163159"/>
<dbReference type="AlphaFoldDB" id="G3J389"/>
<dbReference type="InParanoid" id="G3J389"/>
<keyword evidence="5" id="KW-1185">Reference proteome</keyword>
<dbReference type="RefSeq" id="XP_006666347.1">
    <property type="nucleotide sequence ID" value="XM_006666284.1"/>
</dbReference>
<evidence type="ECO:0000313" key="5">
    <source>
        <dbReference type="Proteomes" id="UP000001610"/>
    </source>
</evidence>
<evidence type="ECO:0000256" key="1">
    <source>
        <dbReference type="ARBA" id="ARBA00022741"/>
    </source>
</evidence>
<keyword evidence="3" id="KW-1133">Transmembrane helix</keyword>
<dbReference type="Proteomes" id="UP000001610">
    <property type="component" value="Unassembled WGS sequence"/>
</dbReference>
<dbReference type="GO" id="GO:0042626">
    <property type="term" value="F:ATPase-coupled transmembrane transporter activity"/>
    <property type="evidence" value="ECO:0007669"/>
    <property type="project" value="TreeGrafter"/>
</dbReference>
<name>G3J389_CORMM</name>
<gene>
    <name evidence="4" type="ORF">CCM_01127</name>
</gene>
<evidence type="ECO:0000256" key="3">
    <source>
        <dbReference type="SAM" id="Phobius"/>
    </source>
</evidence>
<dbReference type="InterPro" id="IPR050173">
    <property type="entry name" value="ABC_transporter_C-like"/>
</dbReference>